<dbReference type="PROSITE" id="PS00387">
    <property type="entry name" value="PPASE"/>
    <property type="match status" value="1"/>
</dbReference>
<comment type="caution">
    <text evidence="1">The sequence shown here is derived from an EMBL/GenBank/DDBJ whole genome shotgun (WGS) entry which is preliminary data.</text>
</comment>
<sequence>MQIPYMAIYVNDKGELVMSHVMRSDGDPLDVERPLKELSDRGLDEASKGIGRVVLATMANWYPQELDKYPALIIPYDEEGDMILITSLISKSIRDKTRVHFASIDALIAEVVREKPELASKSSTIAGWAHVRSMIEKRSV</sequence>
<name>A0ABS8IQR3_9BURK</name>
<dbReference type="Proteomes" id="UP001198701">
    <property type="component" value="Unassembled WGS sequence"/>
</dbReference>
<dbReference type="RefSeq" id="WP_229431868.1">
    <property type="nucleotide sequence ID" value="NZ_JAJHPV010000012.1"/>
</dbReference>
<proteinExistence type="predicted"/>
<protein>
    <submittedName>
        <fullName evidence="1">Uncharacterized protein</fullName>
    </submittedName>
</protein>
<reference evidence="1 2" key="1">
    <citation type="submission" date="2021-11" db="EMBL/GenBank/DDBJ databases">
        <authorList>
            <person name="Huq M.A."/>
        </authorList>
    </citation>
    <scope>NUCLEOTIDE SEQUENCE [LARGE SCALE GENOMIC DNA]</scope>
    <source>
        <strain evidence="1 2">MAHUQ-52</strain>
    </source>
</reference>
<dbReference type="EMBL" id="JAJHPV010000012">
    <property type="protein sequence ID" value="MCC6070949.1"/>
    <property type="molecule type" value="Genomic_DNA"/>
</dbReference>
<evidence type="ECO:0000313" key="2">
    <source>
        <dbReference type="Proteomes" id="UP001198701"/>
    </source>
</evidence>
<organism evidence="1 2">
    <name type="scientific">Massilia agrisoli</name>
    <dbReference type="NCBI Taxonomy" id="2892444"/>
    <lineage>
        <taxon>Bacteria</taxon>
        <taxon>Pseudomonadati</taxon>
        <taxon>Pseudomonadota</taxon>
        <taxon>Betaproteobacteria</taxon>
        <taxon>Burkholderiales</taxon>
        <taxon>Oxalobacteraceae</taxon>
        <taxon>Telluria group</taxon>
        <taxon>Massilia</taxon>
    </lineage>
</organism>
<keyword evidence="2" id="KW-1185">Reference proteome</keyword>
<accession>A0ABS8IQR3</accession>
<gene>
    <name evidence="1" type="ORF">LMJ30_08270</name>
</gene>
<evidence type="ECO:0000313" key="1">
    <source>
        <dbReference type="EMBL" id="MCC6070949.1"/>
    </source>
</evidence>